<dbReference type="CDD" id="cd17320">
    <property type="entry name" value="MFS_MdfA_MDR_like"/>
    <property type="match status" value="1"/>
</dbReference>
<evidence type="ECO:0000313" key="11">
    <source>
        <dbReference type="Proteomes" id="UP001356170"/>
    </source>
</evidence>
<feature type="transmembrane region" description="Helical" evidence="8">
    <location>
        <begin position="218"/>
        <end position="236"/>
    </location>
</feature>
<dbReference type="PANTHER" id="PTHR23502">
    <property type="entry name" value="MAJOR FACILITATOR SUPERFAMILY"/>
    <property type="match status" value="1"/>
</dbReference>
<keyword evidence="11" id="KW-1185">Reference proteome</keyword>
<protein>
    <recommendedName>
        <fullName evidence="8">Bcr/CflA family efflux transporter</fullName>
    </recommendedName>
</protein>
<dbReference type="PANTHER" id="PTHR23502:SF132">
    <property type="entry name" value="POLYAMINE TRANSPORTER 2-RELATED"/>
    <property type="match status" value="1"/>
</dbReference>
<organism evidence="10 11">
    <name type="scientific">Aquilutibacter rugosus</name>
    <dbReference type="NCBI Taxonomy" id="3115820"/>
    <lineage>
        <taxon>Bacteria</taxon>
        <taxon>Pseudomonadati</taxon>
        <taxon>Pseudomonadota</taxon>
        <taxon>Gammaproteobacteria</taxon>
        <taxon>Lysobacterales</taxon>
        <taxon>Lysobacteraceae</taxon>
        <taxon>Aquilutibacter</taxon>
    </lineage>
</organism>
<comment type="caution">
    <text evidence="10">The sequence shown here is derived from an EMBL/GenBank/DDBJ whole genome shotgun (WGS) entry which is preliminary data.</text>
</comment>
<evidence type="ECO:0000256" key="8">
    <source>
        <dbReference type="RuleBase" id="RU365088"/>
    </source>
</evidence>
<dbReference type="EMBL" id="JAZHBO010000002">
    <property type="protein sequence ID" value="MEF2155784.1"/>
    <property type="molecule type" value="Genomic_DNA"/>
</dbReference>
<dbReference type="InterPro" id="IPR020846">
    <property type="entry name" value="MFS_dom"/>
</dbReference>
<feature type="domain" description="Major facilitator superfamily (MFS) profile" evidence="9">
    <location>
        <begin position="14"/>
        <end position="401"/>
    </location>
</feature>
<proteinExistence type="inferred from homology"/>
<dbReference type="InterPro" id="IPR004812">
    <property type="entry name" value="Efflux_drug-R_Bcr/CmlA"/>
</dbReference>
<dbReference type="NCBIfam" id="TIGR00710">
    <property type="entry name" value="efflux_Bcr_CflA"/>
    <property type="match status" value="1"/>
</dbReference>
<dbReference type="Pfam" id="PF07690">
    <property type="entry name" value="MFS_1"/>
    <property type="match status" value="1"/>
</dbReference>
<feature type="transmembrane region" description="Helical" evidence="8">
    <location>
        <begin position="14"/>
        <end position="36"/>
    </location>
</feature>
<feature type="transmembrane region" description="Helical" evidence="8">
    <location>
        <begin position="319"/>
        <end position="340"/>
    </location>
</feature>
<accession>A0ABU7UZ39</accession>
<keyword evidence="3 8" id="KW-0813">Transport</keyword>
<sequence>MPLNPPRRVGYRRLMWLLAGLSMFGPFAIDTMFPAFPRIGTEFGVDKLMLQQTISVYLLSYALMCLVHGPVSDAVGRKPVILTGVIVFLLASVGCAMATSMPMLLAFRALQGVSAGVGMIVGRAVIRDLHAGADAQRLMSQISMIFGVAPAIAPVVGGWLLGWGDWRIIFWFLAGFAALIWMAAFIVLPESHTPSYRTPLRVGSLASSYRDILLDPPFLRLSVVAGLNFAGFFVYISSAPEFVLHHLGLGEGDFGWFFAPSIAGMVVGAFASSKLAGKVAPTQQVRYGFILATLAVVSNLLYSGLATHIALPWAVLPTFLYAGSAALIAPVLNLAVLDRFPLHRGAASSMQAFISTAGNAIVAGVVSPLVSHTPLGLALAMAAFALAARLVWMWHLHAEKKANTDRP</sequence>
<dbReference type="Gene3D" id="1.20.1720.10">
    <property type="entry name" value="Multidrug resistance protein D"/>
    <property type="match status" value="1"/>
</dbReference>
<feature type="transmembrane region" description="Helical" evidence="8">
    <location>
        <begin position="105"/>
        <end position="126"/>
    </location>
</feature>
<keyword evidence="6 8" id="KW-1133">Transmembrane helix</keyword>
<feature type="transmembrane region" description="Helical" evidence="8">
    <location>
        <begin position="289"/>
        <end position="313"/>
    </location>
</feature>
<evidence type="ECO:0000256" key="5">
    <source>
        <dbReference type="ARBA" id="ARBA00022692"/>
    </source>
</evidence>
<feature type="transmembrane region" description="Helical" evidence="8">
    <location>
        <begin position="138"/>
        <end position="162"/>
    </location>
</feature>
<reference evidence="10 11" key="1">
    <citation type="submission" date="2024-01" db="EMBL/GenBank/DDBJ databases">
        <title>Novel species of the genus Luteimonas isolated from rivers.</title>
        <authorList>
            <person name="Lu H."/>
        </authorList>
    </citation>
    <scope>NUCLEOTIDE SEQUENCE [LARGE SCALE GENOMIC DNA]</scope>
    <source>
        <strain evidence="10 11">FXH3W</strain>
    </source>
</reference>
<name>A0ABU7UZ39_9GAMM</name>
<feature type="transmembrane region" description="Helical" evidence="8">
    <location>
        <begin position="79"/>
        <end position="99"/>
    </location>
</feature>
<feature type="transmembrane region" description="Helical" evidence="8">
    <location>
        <begin position="168"/>
        <end position="188"/>
    </location>
</feature>
<evidence type="ECO:0000259" key="9">
    <source>
        <dbReference type="PROSITE" id="PS50850"/>
    </source>
</evidence>
<evidence type="ECO:0000256" key="3">
    <source>
        <dbReference type="ARBA" id="ARBA00022448"/>
    </source>
</evidence>
<feature type="transmembrane region" description="Helical" evidence="8">
    <location>
        <begin position="256"/>
        <end position="277"/>
    </location>
</feature>
<feature type="transmembrane region" description="Helical" evidence="8">
    <location>
        <begin position="376"/>
        <end position="396"/>
    </location>
</feature>
<comment type="subcellular location">
    <subcellularLocation>
        <location evidence="8">Cell inner membrane</location>
        <topology evidence="8">Multi-pass membrane protein</topology>
    </subcellularLocation>
    <subcellularLocation>
        <location evidence="1">Cell membrane</location>
        <topology evidence="1">Multi-pass membrane protein</topology>
    </subcellularLocation>
</comment>
<evidence type="ECO:0000313" key="10">
    <source>
        <dbReference type="EMBL" id="MEF2155784.1"/>
    </source>
</evidence>
<evidence type="ECO:0000256" key="2">
    <source>
        <dbReference type="ARBA" id="ARBA00006236"/>
    </source>
</evidence>
<evidence type="ECO:0000256" key="1">
    <source>
        <dbReference type="ARBA" id="ARBA00004651"/>
    </source>
</evidence>
<evidence type="ECO:0000256" key="6">
    <source>
        <dbReference type="ARBA" id="ARBA00022989"/>
    </source>
</evidence>
<dbReference type="InterPro" id="IPR011701">
    <property type="entry name" value="MFS"/>
</dbReference>
<keyword evidence="8" id="KW-0997">Cell inner membrane</keyword>
<dbReference type="Proteomes" id="UP001356170">
    <property type="component" value="Unassembled WGS sequence"/>
</dbReference>
<comment type="similarity">
    <text evidence="2 8">Belongs to the major facilitator superfamily. Bcr/CmlA family.</text>
</comment>
<dbReference type="PROSITE" id="PS50850">
    <property type="entry name" value="MFS"/>
    <property type="match status" value="1"/>
</dbReference>
<evidence type="ECO:0000256" key="4">
    <source>
        <dbReference type="ARBA" id="ARBA00022475"/>
    </source>
</evidence>
<gene>
    <name evidence="10" type="ORF">V3390_05980</name>
</gene>
<feature type="transmembrane region" description="Helical" evidence="8">
    <location>
        <begin position="352"/>
        <end position="370"/>
    </location>
</feature>
<keyword evidence="5 8" id="KW-0812">Transmembrane</keyword>
<evidence type="ECO:0000256" key="7">
    <source>
        <dbReference type="ARBA" id="ARBA00023136"/>
    </source>
</evidence>
<keyword evidence="4" id="KW-1003">Cell membrane</keyword>
<keyword evidence="7 8" id="KW-0472">Membrane</keyword>
<feature type="transmembrane region" description="Helical" evidence="8">
    <location>
        <begin position="48"/>
        <end position="67"/>
    </location>
</feature>
<dbReference type="InterPro" id="IPR036259">
    <property type="entry name" value="MFS_trans_sf"/>
</dbReference>
<dbReference type="SUPFAM" id="SSF103473">
    <property type="entry name" value="MFS general substrate transporter"/>
    <property type="match status" value="1"/>
</dbReference>